<accession>A0ACD3BAZ8</accession>
<evidence type="ECO:0000313" key="1">
    <source>
        <dbReference type="EMBL" id="TFK74167.1"/>
    </source>
</evidence>
<dbReference type="Proteomes" id="UP000308600">
    <property type="component" value="Unassembled WGS sequence"/>
</dbReference>
<name>A0ACD3BAZ8_9AGAR</name>
<gene>
    <name evidence="1" type="ORF">BDN72DRAFT_956011</name>
</gene>
<keyword evidence="2" id="KW-1185">Reference proteome</keyword>
<evidence type="ECO:0000313" key="2">
    <source>
        <dbReference type="Proteomes" id="UP000308600"/>
    </source>
</evidence>
<protein>
    <submittedName>
        <fullName evidence="1">Uncharacterized protein</fullName>
    </submittedName>
</protein>
<proteinExistence type="predicted"/>
<reference evidence="1 2" key="1">
    <citation type="journal article" date="2019" name="Nat. Ecol. Evol.">
        <title>Megaphylogeny resolves global patterns of mushroom evolution.</title>
        <authorList>
            <person name="Varga T."/>
            <person name="Krizsan K."/>
            <person name="Foldi C."/>
            <person name="Dima B."/>
            <person name="Sanchez-Garcia M."/>
            <person name="Sanchez-Ramirez S."/>
            <person name="Szollosi G.J."/>
            <person name="Szarkandi J.G."/>
            <person name="Papp V."/>
            <person name="Albert L."/>
            <person name="Andreopoulos W."/>
            <person name="Angelini C."/>
            <person name="Antonin V."/>
            <person name="Barry K.W."/>
            <person name="Bougher N.L."/>
            <person name="Buchanan P."/>
            <person name="Buyck B."/>
            <person name="Bense V."/>
            <person name="Catcheside P."/>
            <person name="Chovatia M."/>
            <person name="Cooper J."/>
            <person name="Damon W."/>
            <person name="Desjardin D."/>
            <person name="Finy P."/>
            <person name="Geml J."/>
            <person name="Haridas S."/>
            <person name="Hughes K."/>
            <person name="Justo A."/>
            <person name="Karasinski D."/>
            <person name="Kautmanova I."/>
            <person name="Kiss B."/>
            <person name="Kocsube S."/>
            <person name="Kotiranta H."/>
            <person name="LaButti K.M."/>
            <person name="Lechner B.E."/>
            <person name="Liimatainen K."/>
            <person name="Lipzen A."/>
            <person name="Lukacs Z."/>
            <person name="Mihaltcheva S."/>
            <person name="Morgado L.N."/>
            <person name="Niskanen T."/>
            <person name="Noordeloos M.E."/>
            <person name="Ohm R.A."/>
            <person name="Ortiz-Santana B."/>
            <person name="Ovrebo C."/>
            <person name="Racz N."/>
            <person name="Riley R."/>
            <person name="Savchenko A."/>
            <person name="Shiryaev A."/>
            <person name="Soop K."/>
            <person name="Spirin V."/>
            <person name="Szebenyi C."/>
            <person name="Tomsovsky M."/>
            <person name="Tulloss R.E."/>
            <person name="Uehling J."/>
            <person name="Grigoriev I.V."/>
            <person name="Vagvolgyi C."/>
            <person name="Papp T."/>
            <person name="Martin F.M."/>
            <person name="Miettinen O."/>
            <person name="Hibbett D.S."/>
            <person name="Nagy L.G."/>
        </authorList>
    </citation>
    <scope>NUCLEOTIDE SEQUENCE [LARGE SCALE GENOMIC DNA]</scope>
    <source>
        <strain evidence="1 2">NL-1719</strain>
    </source>
</reference>
<sequence length="242" mass="28350">MKPDTSFIKNLTKRFSKRTTRLPHYWPSPLHNKCSNDLCQYPNPPQVNEGSYRCNGHAKNAFFCGGTYHVDLHRARESDLYWRSLFSDESQYHDQLTKLKQRKEDAEMERQRTRRQYLIDEEGRKKASAEAAKYYDELRAKKRREREEGKQPRWKVARRQAAAIAADQVTSRDVTDFFMDMEAQNVQTTLDSRGFEAVPDLPTSPVPRYEVLTTQCQSVRPAWASRPLPRAINKRPQLTIVI</sequence>
<dbReference type="EMBL" id="ML208270">
    <property type="protein sequence ID" value="TFK74167.1"/>
    <property type="molecule type" value="Genomic_DNA"/>
</dbReference>
<organism evidence="1 2">
    <name type="scientific">Pluteus cervinus</name>
    <dbReference type="NCBI Taxonomy" id="181527"/>
    <lineage>
        <taxon>Eukaryota</taxon>
        <taxon>Fungi</taxon>
        <taxon>Dikarya</taxon>
        <taxon>Basidiomycota</taxon>
        <taxon>Agaricomycotina</taxon>
        <taxon>Agaricomycetes</taxon>
        <taxon>Agaricomycetidae</taxon>
        <taxon>Agaricales</taxon>
        <taxon>Pluteineae</taxon>
        <taxon>Pluteaceae</taxon>
        <taxon>Pluteus</taxon>
    </lineage>
</organism>